<keyword evidence="2" id="KW-0812">Transmembrane</keyword>
<organism evidence="4 5">
    <name type="scientific">Upupa epops</name>
    <name type="common">Eurasian hoopoe</name>
    <dbReference type="NCBI Taxonomy" id="57439"/>
    <lineage>
        <taxon>Eukaryota</taxon>
        <taxon>Metazoa</taxon>
        <taxon>Chordata</taxon>
        <taxon>Craniata</taxon>
        <taxon>Vertebrata</taxon>
        <taxon>Euteleostomi</taxon>
        <taxon>Archelosauria</taxon>
        <taxon>Archosauria</taxon>
        <taxon>Dinosauria</taxon>
        <taxon>Saurischia</taxon>
        <taxon>Theropoda</taxon>
        <taxon>Coelurosauria</taxon>
        <taxon>Aves</taxon>
        <taxon>Neognathae</taxon>
        <taxon>Neoaves</taxon>
        <taxon>Telluraves</taxon>
        <taxon>Coraciimorphae</taxon>
        <taxon>Bucerotiformes</taxon>
        <taxon>Upupidae</taxon>
        <taxon>Upupa</taxon>
    </lineage>
</organism>
<dbReference type="InterPro" id="IPR052678">
    <property type="entry name" value="OST-beta_subunit"/>
</dbReference>
<dbReference type="InterPro" id="IPR029387">
    <property type="entry name" value="OSTbeta"/>
</dbReference>
<dbReference type="AlphaFoldDB" id="A0A7K6AP25"/>
<comment type="caution">
    <text evidence="4">The sequence shown here is derived from an EMBL/GenBank/DDBJ whole genome shotgun (WGS) entry which is preliminary data.</text>
</comment>
<keyword evidence="2" id="KW-1133">Transmembrane helix</keyword>
<dbReference type="Pfam" id="PF15048">
    <property type="entry name" value="OSTbeta"/>
    <property type="match status" value="1"/>
</dbReference>
<sequence length="289" mass="31758">MKFFWIIPFFLLQATEAFLMQNARAKLCLQASLKDGNLSLEVCNPHSLFQHWSWQGNALRNRGTKSCLSVARPDRVHTSVCGSAGDTGWGCSDRLLSPLGSSQGYYLVGSRRKVTLSTVRGLRAQWQDAAERSVCEEKAKQNGQFPAALARTQQSEPTAGNVTLVLGIDQADLDELLWFFRREDPSTWNYSVLALSFVALTLGLLLLAINVARNRKRKKIHAEGAAAAQTPPQAEPGVTQALMPVPQEHGPAEPEKEPVPQDQRSGDVVVQWKDGTVTSLFTESSENAV</sequence>
<gene>
    <name evidence="4" type="primary">Slc51b</name>
    <name evidence="4" type="ORF">UPUEPO_R11912</name>
</gene>
<protein>
    <submittedName>
        <fullName evidence="4">OSTB protein</fullName>
    </submittedName>
</protein>
<feature type="region of interest" description="Disordered" evidence="1">
    <location>
        <begin position="222"/>
        <end position="268"/>
    </location>
</feature>
<proteinExistence type="predicted"/>
<feature type="non-terminal residue" evidence="4">
    <location>
        <position position="289"/>
    </location>
</feature>
<dbReference type="GO" id="GO:0005886">
    <property type="term" value="C:plasma membrane"/>
    <property type="evidence" value="ECO:0007669"/>
    <property type="project" value="InterPro"/>
</dbReference>
<dbReference type="PANTHER" id="PTHR36129:SF3">
    <property type="match status" value="1"/>
</dbReference>
<keyword evidence="2" id="KW-0472">Membrane</keyword>
<keyword evidence="3" id="KW-0732">Signal</keyword>
<dbReference type="GO" id="GO:0046982">
    <property type="term" value="F:protein heterodimerization activity"/>
    <property type="evidence" value="ECO:0007669"/>
    <property type="project" value="InterPro"/>
</dbReference>
<dbReference type="OrthoDB" id="9899510at2759"/>
<evidence type="ECO:0000256" key="1">
    <source>
        <dbReference type="SAM" id="MobiDB-lite"/>
    </source>
</evidence>
<dbReference type="GO" id="GO:0015721">
    <property type="term" value="P:bile acid and bile salt transport"/>
    <property type="evidence" value="ECO:0007669"/>
    <property type="project" value="InterPro"/>
</dbReference>
<feature type="compositionally biased region" description="Basic and acidic residues" evidence="1">
    <location>
        <begin position="250"/>
        <end position="259"/>
    </location>
</feature>
<dbReference type="GO" id="GO:0022857">
    <property type="term" value="F:transmembrane transporter activity"/>
    <property type="evidence" value="ECO:0007669"/>
    <property type="project" value="InterPro"/>
</dbReference>
<evidence type="ECO:0000313" key="5">
    <source>
        <dbReference type="Proteomes" id="UP000544127"/>
    </source>
</evidence>
<feature type="signal peptide" evidence="3">
    <location>
        <begin position="1"/>
        <end position="17"/>
    </location>
</feature>
<feature type="transmembrane region" description="Helical" evidence="2">
    <location>
        <begin position="188"/>
        <end position="209"/>
    </location>
</feature>
<feature type="chain" id="PRO_5029815927" evidence="3">
    <location>
        <begin position="18"/>
        <end position="289"/>
    </location>
</feature>
<name>A0A7K6AP25_UPUEP</name>
<evidence type="ECO:0000256" key="2">
    <source>
        <dbReference type="SAM" id="Phobius"/>
    </source>
</evidence>
<feature type="non-terminal residue" evidence="4">
    <location>
        <position position="1"/>
    </location>
</feature>
<dbReference type="PANTHER" id="PTHR36129">
    <property type="entry name" value="ORGANIC SOLUTE TRANSPORTER SUBUNIT BETA-RELATED"/>
    <property type="match status" value="1"/>
</dbReference>
<dbReference type="Proteomes" id="UP000544127">
    <property type="component" value="Unassembled WGS sequence"/>
</dbReference>
<dbReference type="InterPro" id="IPR035992">
    <property type="entry name" value="Ricin_B-like_lectins"/>
</dbReference>
<accession>A0A7K6AP25</accession>
<dbReference type="Gene3D" id="2.80.10.50">
    <property type="match status" value="1"/>
</dbReference>
<evidence type="ECO:0000256" key="3">
    <source>
        <dbReference type="SAM" id="SignalP"/>
    </source>
</evidence>
<dbReference type="EMBL" id="VZRI01003749">
    <property type="protein sequence ID" value="NWU91842.1"/>
    <property type="molecule type" value="Genomic_DNA"/>
</dbReference>
<feature type="compositionally biased region" description="Low complexity" evidence="1">
    <location>
        <begin position="223"/>
        <end position="237"/>
    </location>
</feature>
<reference evidence="4 5" key="1">
    <citation type="submission" date="2019-09" db="EMBL/GenBank/DDBJ databases">
        <title>Bird 10,000 Genomes (B10K) Project - Family phase.</title>
        <authorList>
            <person name="Zhang G."/>
        </authorList>
    </citation>
    <scope>NUCLEOTIDE SEQUENCE [LARGE SCALE GENOMIC DNA]</scope>
    <source>
        <strain evidence="4">B10K-DU-012-37</strain>
    </source>
</reference>
<dbReference type="CDD" id="cd23385">
    <property type="entry name" value="beta-trefoil_Ricin_MRC-like"/>
    <property type="match status" value="1"/>
</dbReference>
<keyword evidence="5" id="KW-1185">Reference proteome</keyword>
<dbReference type="SUPFAM" id="SSF50370">
    <property type="entry name" value="Ricin B-like lectins"/>
    <property type="match status" value="1"/>
</dbReference>
<evidence type="ECO:0000313" key="4">
    <source>
        <dbReference type="EMBL" id="NWU91842.1"/>
    </source>
</evidence>